<dbReference type="AlphaFoldDB" id="A0A8J7S0F1"/>
<proteinExistence type="predicted"/>
<comment type="caution">
    <text evidence="1">The sequence shown here is derived from an EMBL/GenBank/DDBJ whole genome shotgun (WGS) entry which is preliminary data.</text>
</comment>
<evidence type="ECO:0000313" key="1">
    <source>
        <dbReference type="EMBL" id="MBP5857605.1"/>
    </source>
</evidence>
<organism evidence="1 2">
    <name type="scientific">Marivibrio halodurans</name>
    <dbReference type="NCBI Taxonomy" id="2039722"/>
    <lineage>
        <taxon>Bacteria</taxon>
        <taxon>Pseudomonadati</taxon>
        <taxon>Pseudomonadota</taxon>
        <taxon>Alphaproteobacteria</taxon>
        <taxon>Rhodospirillales</taxon>
        <taxon>Rhodospirillaceae</taxon>
        <taxon>Marivibrio</taxon>
    </lineage>
</organism>
<sequence length="218" mass="23514">MLNFLFGQSRPALGARLNALRATPASAMGNYTYCLDTPSFRQSTSCSISETGDVAGACLLRMTPAPQGGSDYFFPYAGNASSIAVPANVPSGTIAITTEMTGCALEVRYQHQNSTYVFYHDRNGQGMPALTAQETRVFRMSDSTYWSVAEQGASWPTSTPTYQFLCVFDGYLWQVGCYCIVRSTGAGSGPSGTVVRLGQSVMGGHVGFFHRKRSLIFP</sequence>
<name>A0A8J7S0F1_9PROT</name>
<gene>
    <name evidence="1" type="ORF">KAJ83_11335</name>
</gene>
<accession>A0A8J7S0F1</accession>
<dbReference type="EMBL" id="JAGMWN010000005">
    <property type="protein sequence ID" value="MBP5857605.1"/>
    <property type="molecule type" value="Genomic_DNA"/>
</dbReference>
<keyword evidence="2" id="KW-1185">Reference proteome</keyword>
<protein>
    <submittedName>
        <fullName evidence="1">Uncharacterized protein</fullName>
    </submittedName>
</protein>
<reference evidence="1" key="1">
    <citation type="submission" date="2021-04" db="EMBL/GenBank/DDBJ databases">
        <authorList>
            <person name="Zhang D.-C."/>
        </authorList>
    </citation>
    <scope>NUCLEOTIDE SEQUENCE</scope>
    <source>
        <strain evidence="1">CGMCC 1.15697</strain>
    </source>
</reference>
<dbReference type="RefSeq" id="WP_210682199.1">
    <property type="nucleotide sequence ID" value="NZ_JAGMWN010000005.1"/>
</dbReference>
<dbReference type="Proteomes" id="UP000672602">
    <property type="component" value="Unassembled WGS sequence"/>
</dbReference>
<evidence type="ECO:0000313" key="2">
    <source>
        <dbReference type="Proteomes" id="UP000672602"/>
    </source>
</evidence>